<feature type="compositionally biased region" description="Basic and acidic residues" evidence="5">
    <location>
        <begin position="67"/>
        <end position="76"/>
    </location>
</feature>
<evidence type="ECO:0000313" key="8">
    <source>
        <dbReference type="Proteomes" id="UP000027135"/>
    </source>
</evidence>
<dbReference type="PANTHER" id="PTHR10239:SF29">
    <property type="entry name" value="AMOP DOMAIN-CONTAINING PROTEIN"/>
    <property type="match status" value="1"/>
</dbReference>
<feature type="compositionally biased region" description="Basic residues" evidence="5">
    <location>
        <begin position="95"/>
        <end position="108"/>
    </location>
</feature>
<reference evidence="7 8" key="1">
    <citation type="journal article" date="2014" name="Nat. Commun.">
        <title>Molecular traces of alternative social organization in a termite genome.</title>
        <authorList>
            <person name="Terrapon N."/>
            <person name="Li C."/>
            <person name="Robertson H.M."/>
            <person name="Ji L."/>
            <person name="Meng X."/>
            <person name="Booth W."/>
            <person name="Chen Z."/>
            <person name="Childers C.P."/>
            <person name="Glastad K.M."/>
            <person name="Gokhale K."/>
            <person name="Gowin J."/>
            <person name="Gronenberg W."/>
            <person name="Hermansen R.A."/>
            <person name="Hu H."/>
            <person name="Hunt B.G."/>
            <person name="Huylmans A.K."/>
            <person name="Khalil S.M."/>
            <person name="Mitchell R.D."/>
            <person name="Munoz-Torres M.C."/>
            <person name="Mustard J.A."/>
            <person name="Pan H."/>
            <person name="Reese J.T."/>
            <person name="Scharf M.E."/>
            <person name="Sun F."/>
            <person name="Vogel H."/>
            <person name="Xiao J."/>
            <person name="Yang W."/>
            <person name="Yang Z."/>
            <person name="Yang Z."/>
            <person name="Zhou J."/>
            <person name="Zhu J."/>
            <person name="Brent C.S."/>
            <person name="Elsik C.G."/>
            <person name="Goodisman M.A."/>
            <person name="Liberles D.A."/>
            <person name="Roe R.M."/>
            <person name="Vargo E.L."/>
            <person name="Vilcinskas A."/>
            <person name="Wang J."/>
            <person name="Bornberg-Bauer E."/>
            <person name="Korb J."/>
            <person name="Zhang G."/>
            <person name="Liebig J."/>
        </authorList>
    </citation>
    <scope>NUCLEOTIDE SEQUENCE [LARGE SCALE GENOMIC DNA]</scope>
    <source>
        <tissue evidence="7">Whole organism</tissue>
    </source>
</reference>
<organism evidence="7 8">
    <name type="scientific">Zootermopsis nevadensis</name>
    <name type="common">Dampwood termite</name>
    <dbReference type="NCBI Taxonomy" id="136037"/>
    <lineage>
        <taxon>Eukaryota</taxon>
        <taxon>Metazoa</taxon>
        <taxon>Ecdysozoa</taxon>
        <taxon>Arthropoda</taxon>
        <taxon>Hexapoda</taxon>
        <taxon>Insecta</taxon>
        <taxon>Pterygota</taxon>
        <taxon>Neoptera</taxon>
        <taxon>Polyneoptera</taxon>
        <taxon>Dictyoptera</taxon>
        <taxon>Blattodea</taxon>
        <taxon>Blattoidea</taxon>
        <taxon>Termitoidae</taxon>
        <taxon>Termopsidae</taxon>
        <taxon>Zootermopsis</taxon>
    </lineage>
</organism>
<dbReference type="OrthoDB" id="9930623at2759"/>
<evidence type="ECO:0000256" key="1">
    <source>
        <dbReference type="ARBA" id="ARBA00004613"/>
    </source>
</evidence>
<dbReference type="PANTHER" id="PTHR10239">
    <property type="entry name" value="ISTHMIN-2"/>
    <property type="match status" value="1"/>
</dbReference>
<evidence type="ECO:0000256" key="2">
    <source>
        <dbReference type="ARBA" id="ARBA00022525"/>
    </source>
</evidence>
<proteinExistence type="predicted"/>
<keyword evidence="2" id="KW-0964">Secreted</keyword>
<feature type="region of interest" description="Disordered" evidence="5">
    <location>
        <begin position="67"/>
        <end position="165"/>
    </location>
</feature>
<comment type="subcellular location">
    <subcellularLocation>
        <location evidence="1">Secreted</location>
    </subcellularLocation>
</comment>
<dbReference type="AlphaFoldDB" id="A0A067RWD1"/>
<evidence type="ECO:0000256" key="3">
    <source>
        <dbReference type="ARBA" id="ARBA00022729"/>
    </source>
</evidence>
<evidence type="ECO:0000313" key="7">
    <source>
        <dbReference type="EMBL" id="KDR24189.1"/>
    </source>
</evidence>
<dbReference type="Pfam" id="PF03782">
    <property type="entry name" value="AMOP"/>
    <property type="match status" value="1"/>
</dbReference>
<dbReference type="InterPro" id="IPR051867">
    <property type="entry name" value="Angio_Inhib/Adhesion_GPCR"/>
</dbReference>
<sequence length="550" mass="60660">MPIREESKLPWAVSGLLDGFRRLGPILFATGLLLVTCCGHDVNATIASPSQNITSGTNHTGFDAIHEGRLRQDNRSIEMPVSSRQKTSRSPVKYRTSHHGRKKGRGSHVKGTAMSDEDARRSKQRRRNNGRGRGKGQGKHRHNKSRQNRGDASPQHSHIRRNLEKQLLVGNRTLELLGGGGARILWTGNSTTTLTNGTSNPPAVFGDSASAQRVSPRLAIKNDNNTSSDIIQLDDSITQSQMSFRQATAASGTKTGQNISNSRGNTAFKFSERSQSAITPVDNSRARNIPVPIRSGADEATMTDYQYDYDGIQAPGVVESSVWFNPTELRKEDENTDVSTKGESSEPGSMQAAVGTTLETVLGVLTDHSGSGDSGETSKEHDDPCEKWMRCKDKLRRAFLGPLGTLPSCPCNYPSAIFYDDKIWDQAQGKYYRWRDVSGEAERLDVYKPGAAYCIRSLLAQGSSSIAAQRCCYDRYRRLLTRGSGAGTPDFVSPEVSTSLHQMVDILPWRLCKGDFTRYNAVRPPNNENNCTANPIEEEFLRQVQIAQYF</sequence>
<evidence type="ECO:0000256" key="5">
    <source>
        <dbReference type="SAM" id="MobiDB-lite"/>
    </source>
</evidence>
<feature type="compositionally biased region" description="Basic residues" evidence="5">
    <location>
        <begin position="122"/>
        <end position="147"/>
    </location>
</feature>
<name>A0A067RWD1_ZOONE</name>
<dbReference type="GO" id="GO:0005576">
    <property type="term" value="C:extracellular region"/>
    <property type="evidence" value="ECO:0007669"/>
    <property type="project" value="UniProtKB-SubCell"/>
</dbReference>
<keyword evidence="4" id="KW-1015">Disulfide bond</keyword>
<dbReference type="Proteomes" id="UP000027135">
    <property type="component" value="Unassembled WGS sequence"/>
</dbReference>
<feature type="compositionally biased region" description="Polar residues" evidence="5">
    <location>
        <begin position="246"/>
        <end position="265"/>
    </location>
</feature>
<dbReference type="eggNOG" id="ENOG502RU1R">
    <property type="taxonomic scope" value="Eukaryota"/>
</dbReference>
<keyword evidence="8" id="KW-1185">Reference proteome</keyword>
<keyword evidence="3" id="KW-0732">Signal</keyword>
<dbReference type="InterPro" id="IPR005533">
    <property type="entry name" value="AMOP_dom"/>
</dbReference>
<evidence type="ECO:0000259" key="6">
    <source>
        <dbReference type="PROSITE" id="PS50856"/>
    </source>
</evidence>
<dbReference type="InParanoid" id="A0A067RWD1"/>
<feature type="domain" description="AMOP" evidence="6">
    <location>
        <begin position="377"/>
        <end position="538"/>
    </location>
</feature>
<dbReference type="EMBL" id="KK852424">
    <property type="protein sequence ID" value="KDR24189.1"/>
    <property type="molecule type" value="Genomic_DNA"/>
</dbReference>
<accession>A0A067RWD1</accession>
<feature type="region of interest" description="Disordered" evidence="5">
    <location>
        <begin position="330"/>
        <end position="351"/>
    </location>
</feature>
<dbReference type="SMART" id="SM00723">
    <property type="entry name" value="AMOP"/>
    <property type="match status" value="1"/>
</dbReference>
<evidence type="ECO:0000256" key="4">
    <source>
        <dbReference type="ARBA" id="ARBA00023157"/>
    </source>
</evidence>
<gene>
    <name evidence="7" type="ORF">L798_07596</name>
</gene>
<feature type="region of interest" description="Disordered" evidence="5">
    <location>
        <begin position="246"/>
        <end position="268"/>
    </location>
</feature>
<protein>
    <submittedName>
        <fullName evidence="7">Isthmin</fullName>
    </submittedName>
</protein>
<feature type="compositionally biased region" description="Polar residues" evidence="5">
    <location>
        <begin position="337"/>
        <end position="348"/>
    </location>
</feature>
<dbReference type="STRING" id="136037.A0A067RWD1"/>
<dbReference type="PROSITE" id="PS50856">
    <property type="entry name" value="AMOP"/>
    <property type="match status" value="1"/>
</dbReference>